<comment type="caution">
    <text evidence="1">The sequence shown here is derived from an EMBL/GenBank/DDBJ whole genome shotgun (WGS) entry which is preliminary data.</text>
</comment>
<dbReference type="EMBL" id="JAJJMM010000001">
    <property type="protein sequence ID" value="MCC9064970.1"/>
    <property type="molecule type" value="Genomic_DNA"/>
</dbReference>
<dbReference type="Proteomes" id="UP001430679">
    <property type="component" value="Unassembled WGS sequence"/>
</dbReference>
<dbReference type="RefSeq" id="WP_056205478.1">
    <property type="nucleotide sequence ID" value="NZ_JAJJMM010000001.1"/>
</dbReference>
<name>A0ABS8MJV7_9FLAO</name>
<evidence type="ECO:0000313" key="1">
    <source>
        <dbReference type="EMBL" id="MCC9064970.1"/>
    </source>
</evidence>
<reference evidence="1" key="1">
    <citation type="submission" date="2021-11" db="EMBL/GenBank/DDBJ databases">
        <title>Description of novel Flavobacterium species.</title>
        <authorList>
            <person name="Saticioglu I.B."/>
            <person name="Ay H."/>
            <person name="Altun S."/>
            <person name="Duman M."/>
        </authorList>
    </citation>
    <scope>NUCLEOTIDE SEQUENCE</scope>
    <source>
        <strain evidence="1">F-30</strain>
    </source>
</reference>
<keyword evidence="2" id="KW-1185">Reference proteome</keyword>
<evidence type="ECO:0000313" key="2">
    <source>
        <dbReference type="Proteomes" id="UP001430679"/>
    </source>
</evidence>
<protein>
    <submittedName>
        <fullName evidence="1">Uncharacterized protein</fullName>
    </submittedName>
</protein>
<proteinExistence type="predicted"/>
<gene>
    <name evidence="1" type="ORF">LNP81_18340</name>
</gene>
<sequence length="97" mass="11336">MNPYTNLTEALEGLICQGYNISFIAKKNFINARNHNCKINYNEIVVNYAYHFWDPDPKLDAILYGFYSKKHCIKGLIIISCSMLLEIDSQEIEKQER</sequence>
<organism evidence="1 2">
    <name type="scientific">Flavobacterium piscisymbiosum</name>
    <dbReference type="NCBI Taxonomy" id="2893753"/>
    <lineage>
        <taxon>Bacteria</taxon>
        <taxon>Pseudomonadati</taxon>
        <taxon>Bacteroidota</taxon>
        <taxon>Flavobacteriia</taxon>
        <taxon>Flavobacteriales</taxon>
        <taxon>Flavobacteriaceae</taxon>
        <taxon>Flavobacterium</taxon>
    </lineage>
</organism>
<accession>A0ABS8MJV7</accession>